<organism evidence="3 4">
    <name type="scientific">Symbiodinium pilosum</name>
    <name type="common">Dinoflagellate</name>
    <dbReference type="NCBI Taxonomy" id="2952"/>
    <lineage>
        <taxon>Eukaryota</taxon>
        <taxon>Sar</taxon>
        <taxon>Alveolata</taxon>
        <taxon>Dinophyceae</taxon>
        <taxon>Suessiales</taxon>
        <taxon>Symbiodiniaceae</taxon>
        <taxon>Symbiodinium</taxon>
    </lineage>
</organism>
<gene>
    <name evidence="3" type="primary">CCR4</name>
    <name evidence="3" type="ORF">SPIL2461_LOCUS7544</name>
</gene>
<dbReference type="SUPFAM" id="SSF52058">
    <property type="entry name" value="L domain-like"/>
    <property type="match status" value="1"/>
</dbReference>
<evidence type="ECO:0000313" key="3">
    <source>
        <dbReference type="EMBL" id="CAE7326197.1"/>
    </source>
</evidence>
<dbReference type="GO" id="GO:0035591">
    <property type="term" value="F:signaling adaptor activity"/>
    <property type="evidence" value="ECO:0007669"/>
    <property type="project" value="TreeGrafter"/>
</dbReference>
<dbReference type="InterPro" id="IPR001611">
    <property type="entry name" value="Leu-rich_rpt"/>
</dbReference>
<dbReference type="EMBL" id="CAJNIZ010011891">
    <property type="protein sequence ID" value="CAE7326197.1"/>
    <property type="molecule type" value="Genomic_DNA"/>
</dbReference>
<dbReference type="Gene3D" id="3.80.10.10">
    <property type="entry name" value="Ribonuclease Inhibitor"/>
    <property type="match status" value="1"/>
</dbReference>
<dbReference type="AlphaFoldDB" id="A0A812P999"/>
<dbReference type="PANTHER" id="PTHR47566:SF1">
    <property type="entry name" value="PROTEIN NUD1"/>
    <property type="match status" value="1"/>
</dbReference>
<reference evidence="3" key="1">
    <citation type="submission" date="2021-02" db="EMBL/GenBank/DDBJ databases">
        <authorList>
            <person name="Dougan E. K."/>
            <person name="Rhodes N."/>
            <person name="Thang M."/>
            <person name="Chan C."/>
        </authorList>
    </citation>
    <scope>NUCLEOTIDE SEQUENCE</scope>
</reference>
<keyword evidence="2" id="KW-0677">Repeat</keyword>
<comment type="caution">
    <text evidence="3">The sequence shown here is derived from an EMBL/GenBank/DDBJ whole genome shotgun (WGS) entry which is preliminary data.</text>
</comment>
<dbReference type="OrthoDB" id="448274at2759"/>
<dbReference type="SMART" id="SM00364">
    <property type="entry name" value="LRR_BAC"/>
    <property type="match status" value="3"/>
</dbReference>
<sequence>MLKLLDISHNRLRHLPSLDALSRLVALDVSGNQLDQLPPLQELRHLKLLCVLDNRLQTLSGISGLTGLEQLGCKGNPLREPPRRGPAQCDCCERNTSAVWCGSMSMPRAQS</sequence>
<evidence type="ECO:0000313" key="4">
    <source>
        <dbReference type="Proteomes" id="UP000649617"/>
    </source>
</evidence>
<proteinExistence type="predicted"/>
<keyword evidence="4" id="KW-1185">Reference proteome</keyword>
<evidence type="ECO:0000256" key="1">
    <source>
        <dbReference type="ARBA" id="ARBA00022614"/>
    </source>
</evidence>
<keyword evidence="1" id="KW-0433">Leucine-rich repeat</keyword>
<dbReference type="Proteomes" id="UP000649617">
    <property type="component" value="Unassembled WGS sequence"/>
</dbReference>
<accession>A0A812P999</accession>
<dbReference type="PANTHER" id="PTHR47566">
    <property type="match status" value="1"/>
</dbReference>
<dbReference type="InterPro" id="IPR052574">
    <property type="entry name" value="CDIRP"/>
</dbReference>
<protein>
    <submittedName>
        <fullName evidence="3">CCR4 protein</fullName>
    </submittedName>
</protein>
<evidence type="ECO:0000256" key="2">
    <source>
        <dbReference type="ARBA" id="ARBA00022737"/>
    </source>
</evidence>
<dbReference type="PRINTS" id="PR00019">
    <property type="entry name" value="LEURICHRPT"/>
</dbReference>
<dbReference type="PROSITE" id="PS51450">
    <property type="entry name" value="LRR"/>
    <property type="match status" value="2"/>
</dbReference>
<dbReference type="InterPro" id="IPR032675">
    <property type="entry name" value="LRR_dom_sf"/>
</dbReference>
<dbReference type="Pfam" id="PF00560">
    <property type="entry name" value="LRR_1"/>
    <property type="match status" value="1"/>
</dbReference>
<name>A0A812P999_SYMPI</name>